<gene>
    <name evidence="3" type="ordered locus">Francci3_2923</name>
</gene>
<name>Q2J8W1_FRACC</name>
<dbReference type="HOGENOM" id="CLU_046405_1_0_11"/>
<dbReference type="Pfam" id="PF00149">
    <property type="entry name" value="Metallophos"/>
    <property type="match status" value="1"/>
</dbReference>
<sequence>MRHRRLLLALAVGTLTASVSIPISANAATPLGAGTGTAPSTIAVIGDIPYGAAKIAEFPTDIGKINADPDVSLVAHLGDIKNGSSVCSDSYFATIKSDFDQFQDPFVYTPGDNEWTDCHRANNGGYNPLERLGKLRQVFFPVPGRTLGVNARQVTSESADPAYAPFVENTMWTQSGVVFSTLNVQGSNNDLVPWFGVTPLSAEQRKEYSTRLDADLEWINEAFNVARRTGAPGVALLMQADMWDTSALAAGGDGLSGFDPIVKRIGTLAEHFGKPVLILQGDSHNFRVDHPFTSTDPLYGIHPLAPKTLQAPNVTRVVVDGSAQANDYLKLTINPAAPGVFSWTRVNY</sequence>
<proteinExistence type="predicted"/>
<keyword evidence="3" id="KW-0472">Membrane</keyword>
<evidence type="ECO:0000259" key="2">
    <source>
        <dbReference type="Pfam" id="PF00149"/>
    </source>
</evidence>
<dbReference type="KEGG" id="fra:Francci3_2923"/>
<feature type="signal peptide" evidence="1">
    <location>
        <begin position="1"/>
        <end position="27"/>
    </location>
</feature>
<keyword evidence="3" id="KW-0812">Transmembrane</keyword>
<reference evidence="3 4" key="1">
    <citation type="journal article" date="2007" name="Genome Res.">
        <title>Genome characteristics of facultatively symbiotic Frankia sp. strains reflect host range and host plant biogeography.</title>
        <authorList>
            <person name="Normand P."/>
            <person name="Lapierre P."/>
            <person name="Tisa L.S."/>
            <person name="Gogarten J.P."/>
            <person name="Alloisio N."/>
            <person name="Bagnarol E."/>
            <person name="Bassi C.A."/>
            <person name="Berry A.M."/>
            <person name="Bickhart D.M."/>
            <person name="Choisne N."/>
            <person name="Couloux A."/>
            <person name="Cournoyer B."/>
            <person name="Cruveiller S."/>
            <person name="Daubin V."/>
            <person name="Demange N."/>
            <person name="Francino M.P."/>
            <person name="Goltsman E."/>
            <person name="Huang Y."/>
            <person name="Kopp O.R."/>
            <person name="Labarre L."/>
            <person name="Lapidus A."/>
            <person name="Lavire C."/>
            <person name="Marechal J."/>
            <person name="Martinez M."/>
            <person name="Mastronunzio J.E."/>
            <person name="Mullin B.C."/>
            <person name="Niemann J."/>
            <person name="Pujic P."/>
            <person name="Rawnsley T."/>
            <person name="Rouy Z."/>
            <person name="Schenowitz C."/>
            <person name="Sellstedt A."/>
            <person name="Tavares F."/>
            <person name="Tomkins J.P."/>
            <person name="Vallenet D."/>
            <person name="Valverde C."/>
            <person name="Wall L.G."/>
            <person name="Wang Y."/>
            <person name="Medigue C."/>
            <person name="Benson D.R."/>
        </authorList>
    </citation>
    <scope>NUCLEOTIDE SEQUENCE [LARGE SCALE GENOMIC DNA]</scope>
    <source>
        <strain evidence="4">DSM 45818 / CECT 9043 / CcI3</strain>
    </source>
</reference>
<protein>
    <submittedName>
        <fullName evidence="3">Transmembrane protein</fullName>
    </submittedName>
</protein>
<evidence type="ECO:0000256" key="1">
    <source>
        <dbReference type="SAM" id="SignalP"/>
    </source>
</evidence>
<dbReference type="RefSeq" id="WP_011437310.1">
    <property type="nucleotide sequence ID" value="NC_007777.1"/>
</dbReference>
<keyword evidence="1" id="KW-0732">Signal</keyword>
<feature type="domain" description="Calcineurin-like phosphoesterase" evidence="2">
    <location>
        <begin position="41"/>
        <end position="163"/>
    </location>
</feature>
<dbReference type="Proteomes" id="UP000001937">
    <property type="component" value="Chromosome"/>
</dbReference>
<keyword evidence="4" id="KW-1185">Reference proteome</keyword>
<dbReference type="GO" id="GO:0016787">
    <property type="term" value="F:hydrolase activity"/>
    <property type="evidence" value="ECO:0007669"/>
    <property type="project" value="InterPro"/>
</dbReference>
<feature type="chain" id="PRO_5004210984" evidence="1">
    <location>
        <begin position="28"/>
        <end position="348"/>
    </location>
</feature>
<evidence type="ECO:0000313" key="3">
    <source>
        <dbReference type="EMBL" id="ABD12281.1"/>
    </source>
</evidence>
<dbReference type="InterPro" id="IPR029052">
    <property type="entry name" value="Metallo-depent_PP-like"/>
</dbReference>
<dbReference type="SUPFAM" id="SSF56300">
    <property type="entry name" value="Metallo-dependent phosphatases"/>
    <property type="match status" value="1"/>
</dbReference>
<dbReference type="AlphaFoldDB" id="Q2J8W1"/>
<dbReference type="EMBL" id="CP000249">
    <property type="protein sequence ID" value="ABD12281.1"/>
    <property type="molecule type" value="Genomic_DNA"/>
</dbReference>
<organism evidence="3 4">
    <name type="scientific">Frankia casuarinae (strain DSM 45818 / CECT 9043 / HFP020203 / CcI3)</name>
    <dbReference type="NCBI Taxonomy" id="106370"/>
    <lineage>
        <taxon>Bacteria</taxon>
        <taxon>Bacillati</taxon>
        <taxon>Actinomycetota</taxon>
        <taxon>Actinomycetes</taxon>
        <taxon>Frankiales</taxon>
        <taxon>Frankiaceae</taxon>
        <taxon>Frankia</taxon>
    </lineage>
</organism>
<evidence type="ECO:0000313" key="4">
    <source>
        <dbReference type="Proteomes" id="UP000001937"/>
    </source>
</evidence>
<dbReference type="STRING" id="106370.Francci3_2923"/>
<dbReference type="InterPro" id="IPR004843">
    <property type="entry name" value="Calcineurin-like_PHP"/>
</dbReference>
<dbReference type="eggNOG" id="COG1409">
    <property type="taxonomic scope" value="Bacteria"/>
</dbReference>
<accession>Q2J8W1</accession>